<evidence type="ECO:0000256" key="2">
    <source>
        <dbReference type="SAM" id="MobiDB-lite"/>
    </source>
</evidence>
<keyword evidence="1" id="KW-0863">Zinc-finger</keyword>
<sequence length="179" mass="20721">MSGQTIRESGHRGDEAGSETVIGSALGSLLRVQPTTAQPHDDPQKDKPVQLGCEDAAGRLNRLLNQLDETYHEYFDLQACEKFLSERDDLARDVTRNKLSRETNSEMWDTVENFLPGYQKEKRRRYRNENEKRNLHLEEIPNRKKLNSYSVRFKCSMCPSIFDDARTLKLHKVARHSVT</sequence>
<feature type="compositionally biased region" description="Basic and acidic residues" evidence="2">
    <location>
        <begin position="39"/>
        <end position="48"/>
    </location>
</feature>
<evidence type="ECO:0000256" key="1">
    <source>
        <dbReference type="PROSITE-ProRule" id="PRU00042"/>
    </source>
</evidence>
<protein>
    <submittedName>
        <fullName evidence="5">Uncharacterized protein LOC100899955</fullName>
    </submittedName>
</protein>
<dbReference type="KEGG" id="goe:100899955"/>
<dbReference type="PROSITE" id="PS00028">
    <property type="entry name" value="ZINC_FINGER_C2H2_1"/>
    <property type="match status" value="1"/>
</dbReference>
<keyword evidence="1" id="KW-0862">Zinc</keyword>
<dbReference type="AlphaFoldDB" id="A0AAJ6QP45"/>
<dbReference type="PROSITE" id="PS50157">
    <property type="entry name" value="ZINC_FINGER_C2H2_2"/>
    <property type="match status" value="1"/>
</dbReference>
<keyword evidence="4" id="KW-1185">Reference proteome</keyword>
<keyword evidence="1" id="KW-0479">Metal-binding</keyword>
<feature type="domain" description="C2H2-type" evidence="3">
    <location>
        <begin position="153"/>
        <end position="179"/>
    </location>
</feature>
<evidence type="ECO:0000259" key="3">
    <source>
        <dbReference type="PROSITE" id="PS50157"/>
    </source>
</evidence>
<evidence type="ECO:0000313" key="4">
    <source>
        <dbReference type="Proteomes" id="UP000694867"/>
    </source>
</evidence>
<organism evidence="4 5">
    <name type="scientific">Galendromus occidentalis</name>
    <name type="common">western predatory mite</name>
    <dbReference type="NCBI Taxonomy" id="34638"/>
    <lineage>
        <taxon>Eukaryota</taxon>
        <taxon>Metazoa</taxon>
        <taxon>Ecdysozoa</taxon>
        <taxon>Arthropoda</taxon>
        <taxon>Chelicerata</taxon>
        <taxon>Arachnida</taxon>
        <taxon>Acari</taxon>
        <taxon>Parasitiformes</taxon>
        <taxon>Mesostigmata</taxon>
        <taxon>Gamasina</taxon>
        <taxon>Phytoseioidea</taxon>
        <taxon>Phytoseiidae</taxon>
        <taxon>Typhlodrominae</taxon>
        <taxon>Galendromus</taxon>
    </lineage>
</organism>
<dbReference type="RefSeq" id="XP_003739259.1">
    <property type="nucleotide sequence ID" value="XM_003739211.2"/>
</dbReference>
<dbReference type="InterPro" id="IPR013087">
    <property type="entry name" value="Znf_C2H2_type"/>
</dbReference>
<gene>
    <name evidence="5" type="primary">LOC100899955</name>
</gene>
<reference evidence="5" key="1">
    <citation type="submission" date="2025-08" db="UniProtKB">
        <authorList>
            <consortium name="RefSeq"/>
        </authorList>
    </citation>
    <scope>IDENTIFICATION</scope>
</reference>
<feature type="region of interest" description="Disordered" evidence="2">
    <location>
        <begin position="1"/>
        <end position="48"/>
    </location>
</feature>
<dbReference type="GO" id="GO:0008270">
    <property type="term" value="F:zinc ion binding"/>
    <property type="evidence" value="ECO:0007669"/>
    <property type="project" value="UniProtKB-KW"/>
</dbReference>
<accession>A0AAJ6QP45</accession>
<name>A0AAJ6QP45_9ACAR</name>
<dbReference type="Proteomes" id="UP000694867">
    <property type="component" value="Unplaced"/>
</dbReference>
<dbReference type="GeneID" id="100899955"/>
<proteinExistence type="predicted"/>
<evidence type="ECO:0000313" key="5">
    <source>
        <dbReference type="RefSeq" id="XP_003739259.1"/>
    </source>
</evidence>